<evidence type="ECO:0000313" key="1">
    <source>
        <dbReference type="EMBL" id="DAG05208.1"/>
    </source>
</evidence>
<sequence>MEEPMERIWTLSELNAVREKRPYTTYGGWSEQKPGFGTLGRFMPEMTRLTEDGETYELNFRFDRAAYQIMRDLGASHRVAADKAFLCPAWCGKRNAATKGQTWQFDMQVADDPDIELVAMLWPEHDIDWPDGEVNIIEGKMGRDTMLTNLHWKDPETNEGRHAPLDVQMRPQWLNRYGLRIKPNAVLWYINGWDERVLETPHAPYRNQVHFILQAGVNEHILERMGDDPINNGFEWERTILFRPVMFPGIHPQFK</sequence>
<dbReference type="Gene3D" id="2.60.120.200">
    <property type="match status" value="1"/>
</dbReference>
<name>A0A8S5VEW0_9CAUD</name>
<dbReference type="SUPFAM" id="SSF49899">
    <property type="entry name" value="Concanavalin A-like lectins/glucanases"/>
    <property type="match status" value="1"/>
</dbReference>
<dbReference type="EMBL" id="BK016252">
    <property type="protein sequence ID" value="DAG05208.1"/>
    <property type="molecule type" value="Genomic_DNA"/>
</dbReference>
<reference evidence="1" key="1">
    <citation type="journal article" date="2021" name="Proc. Natl. Acad. Sci. U.S.A.">
        <title>A Catalog of Tens of Thousands of Viruses from Human Metagenomes Reveals Hidden Associations with Chronic Diseases.</title>
        <authorList>
            <person name="Tisza M.J."/>
            <person name="Buck C.B."/>
        </authorList>
    </citation>
    <scope>NUCLEOTIDE SEQUENCE</scope>
    <source>
        <strain evidence="1">CtSXZ3</strain>
    </source>
</reference>
<organism evidence="1">
    <name type="scientific">Siphoviridae sp. ctSXZ3</name>
    <dbReference type="NCBI Taxonomy" id="2825510"/>
    <lineage>
        <taxon>Viruses</taxon>
        <taxon>Duplodnaviria</taxon>
        <taxon>Heunggongvirae</taxon>
        <taxon>Uroviricota</taxon>
        <taxon>Caudoviricetes</taxon>
    </lineage>
</organism>
<protein>
    <submittedName>
        <fullName evidence="1">Laminarinase-like protein</fullName>
    </submittedName>
</protein>
<accession>A0A8S5VEW0</accession>
<proteinExistence type="predicted"/>
<dbReference type="InterPro" id="IPR013320">
    <property type="entry name" value="ConA-like_dom_sf"/>
</dbReference>